<accession>A0A5C6BCC2</accession>
<dbReference type="EMBL" id="SJPU01000009">
    <property type="protein sequence ID" value="TWU09743.1"/>
    <property type="molecule type" value="Genomic_DNA"/>
</dbReference>
<proteinExistence type="predicted"/>
<evidence type="ECO:0000313" key="2">
    <source>
        <dbReference type="Proteomes" id="UP000319908"/>
    </source>
</evidence>
<organism evidence="1 2">
    <name type="scientific">Allorhodopirellula heiligendammensis</name>
    <dbReference type="NCBI Taxonomy" id="2714739"/>
    <lineage>
        <taxon>Bacteria</taxon>
        <taxon>Pseudomonadati</taxon>
        <taxon>Planctomycetota</taxon>
        <taxon>Planctomycetia</taxon>
        <taxon>Pirellulales</taxon>
        <taxon>Pirellulaceae</taxon>
        <taxon>Allorhodopirellula</taxon>
    </lineage>
</organism>
<keyword evidence="2" id="KW-1185">Reference proteome</keyword>
<dbReference type="InterPro" id="IPR009003">
    <property type="entry name" value="Peptidase_S1_PA"/>
</dbReference>
<dbReference type="AlphaFoldDB" id="A0A5C6BCC2"/>
<dbReference type="Gene3D" id="2.40.10.10">
    <property type="entry name" value="Trypsin-like serine proteases"/>
    <property type="match status" value="1"/>
</dbReference>
<dbReference type="Pfam" id="PF13365">
    <property type="entry name" value="Trypsin_2"/>
    <property type="match status" value="1"/>
</dbReference>
<evidence type="ECO:0008006" key="3">
    <source>
        <dbReference type="Google" id="ProtNLM"/>
    </source>
</evidence>
<protein>
    <recommendedName>
        <fullName evidence="3">Trypsin</fullName>
    </recommendedName>
</protein>
<gene>
    <name evidence="1" type="ORF">Poly21_55480</name>
</gene>
<dbReference type="OrthoDB" id="447561at2"/>
<name>A0A5C6BCC2_9BACT</name>
<dbReference type="RefSeq" id="WP_146409972.1">
    <property type="nucleotide sequence ID" value="NZ_SJPU01000009.1"/>
</dbReference>
<dbReference type="Proteomes" id="UP000319908">
    <property type="component" value="Unassembled WGS sequence"/>
</dbReference>
<dbReference type="SUPFAM" id="SSF50494">
    <property type="entry name" value="Trypsin-like serine proteases"/>
    <property type="match status" value="1"/>
</dbReference>
<comment type="caution">
    <text evidence="1">The sequence shown here is derived from an EMBL/GenBank/DDBJ whole genome shotgun (WGS) entry which is preliminary data.</text>
</comment>
<reference evidence="1 2" key="1">
    <citation type="journal article" date="2020" name="Antonie Van Leeuwenhoek">
        <title>Rhodopirellula heiligendammensis sp. nov., Rhodopirellula pilleata sp. nov., and Rhodopirellula solitaria sp. nov. isolated from natural or artificial marine surfaces in Northern Germany and California, USA, and emended description of the genus Rhodopirellula.</title>
        <authorList>
            <person name="Kallscheuer N."/>
            <person name="Wiegand S."/>
            <person name="Jogler M."/>
            <person name="Boedeker C."/>
            <person name="Peeters S.H."/>
            <person name="Rast P."/>
            <person name="Heuer A."/>
            <person name="Jetten M.S.M."/>
            <person name="Rohde M."/>
            <person name="Jogler C."/>
        </authorList>
    </citation>
    <scope>NUCLEOTIDE SEQUENCE [LARGE SCALE GENOMIC DNA]</scope>
    <source>
        <strain evidence="1 2">Poly21</strain>
    </source>
</reference>
<dbReference type="InterPro" id="IPR043504">
    <property type="entry name" value="Peptidase_S1_PA_chymotrypsin"/>
</dbReference>
<evidence type="ECO:0000313" key="1">
    <source>
        <dbReference type="EMBL" id="TWU09743.1"/>
    </source>
</evidence>
<sequence length="392" mass="42798">MSETIPYPSSSVWYIHVQTNGETGQGSGVGIRLRKKGQPGTEETYILTCAHVVRRSGKSDQELGPKHERIWGQPAGYGYDPSGGFSLQMVATVTPLSTYAAASFYEQPVADVESADWALLKFDDPAWSNCRDAKLIAGTWASQELATGDECVISGYPEGHKGFSGFLNGNDHTVRPKPGYNIQKVEKIANSLVTFDGTGSRSGMSGGGVFRTGESNHALSGLHRARYDARLQLKALSARSILQRLDELGYEPVEVSLHKSPDQQRNEAPFSMSDLQADEVIAIATSLLQIAIGDCHSGKQVEQFVGAKGKLVLTLSEFAADSMQRLAVKGSLDLLQAQQSQITSLKDRELSNMFPGTNFAREIERLQVARTETIEEIRGRLRLMIDNCVQLT</sequence>